<comment type="caution">
    <text evidence="7">The sequence shown here is derived from an EMBL/GenBank/DDBJ whole genome shotgun (WGS) entry which is preliminary data.</text>
</comment>
<comment type="subcellular location">
    <subcellularLocation>
        <location evidence="5">Secreted</location>
        <location evidence="5">Cell wall</location>
    </subcellularLocation>
    <subcellularLocation>
        <location evidence="5">Membrane</location>
        <topology evidence="5">Peripheral membrane protein</topology>
    </subcellularLocation>
</comment>
<evidence type="ECO:0000256" key="1">
    <source>
        <dbReference type="ARBA" id="ARBA00005392"/>
    </source>
</evidence>
<keyword evidence="5" id="KW-0964">Secreted</keyword>
<comment type="function">
    <text evidence="5">Causes loosening and extension of plant cell walls by disrupting non-covalent bonding between cellulose microfibrils and matrix glucans. No enzymatic activity has been found.</text>
</comment>
<feature type="signal peptide" evidence="5">
    <location>
        <begin position="1"/>
        <end position="22"/>
    </location>
</feature>
<sequence length="214" mass="23852">MAEPSFSVTSLMLFVFIFFLRCAFDDYGGGWQGGHATFFGGGDASGTMGKFKWSPYNIQVLLELTVCHPQEFLLRNEVCQRPQIVPPQNHHRDGDQLLSPNFALSNNNGGWCNHPLQYFDMAELAFLKIAKYRAGIVPISFRRVPCMKKGGIRFTINGHYCFNLVLITNVGGVGDVHSVSIKGSRTGCHHKRWQDSNKQQCGPGELAVQTNIRG</sequence>
<proteinExistence type="inferred from homology"/>
<dbReference type="SMART" id="SM00837">
    <property type="entry name" value="DPBB_1"/>
    <property type="match status" value="1"/>
</dbReference>
<dbReference type="GO" id="GO:0009664">
    <property type="term" value="P:plant-type cell wall organization"/>
    <property type="evidence" value="ECO:0007669"/>
    <property type="project" value="InterPro"/>
</dbReference>
<accession>A0A6A2YZR9</accession>
<name>A0A6A2YZR9_HIBSY</name>
<dbReference type="InterPro" id="IPR002963">
    <property type="entry name" value="Expansin"/>
</dbReference>
<dbReference type="Pfam" id="PF01357">
    <property type="entry name" value="Expansin_C"/>
    <property type="match status" value="1"/>
</dbReference>
<feature type="chain" id="PRO_5025717732" description="Expansin" evidence="5">
    <location>
        <begin position="23"/>
        <end position="214"/>
    </location>
</feature>
<dbReference type="GO" id="GO:0009653">
    <property type="term" value="P:anatomical structure morphogenesis"/>
    <property type="evidence" value="ECO:0007669"/>
    <property type="project" value="UniProtKB-ARBA"/>
</dbReference>
<dbReference type="EMBL" id="VEPZ02001236">
    <property type="protein sequence ID" value="KAE8684976.1"/>
    <property type="molecule type" value="Genomic_DNA"/>
</dbReference>
<gene>
    <name evidence="7" type="ORF">F3Y22_tig00111105pilonHSYRG00869</name>
</gene>
<organism evidence="7 8">
    <name type="scientific">Hibiscus syriacus</name>
    <name type="common">Rose of Sharon</name>
    <dbReference type="NCBI Taxonomy" id="106335"/>
    <lineage>
        <taxon>Eukaryota</taxon>
        <taxon>Viridiplantae</taxon>
        <taxon>Streptophyta</taxon>
        <taxon>Embryophyta</taxon>
        <taxon>Tracheophyta</taxon>
        <taxon>Spermatophyta</taxon>
        <taxon>Magnoliopsida</taxon>
        <taxon>eudicotyledons</taxon>
        <taxon>Gunneridae</taxon>
        <taxon>Pentapetalae</taxon>
        <taxon>rosids</taxon>
        <taxon>malvids</taxon>
        <taxon>Malvales</taxon>
        <taxon>Malvaceae</taxon>
        <taxon>Malvoideae</taxon>
        <taxon>Hibiscus</taxon>
    </lineage>
</organism>
<dbReference type="InterPro" id="IPR007112">
    <property type="entry name" value="Expansin/allergen_DPBB_dom"/>
</dbReference>
<evidence type="ECO:0000313" key="7">
    <source>
        <dbReference type="EMBL" id="KAE8684976.1"/>
    </source>
</evidence>
<dbReference type="PRINTS" id="PR01226">
    <property type="entry name" value="EXPANSIN"/>
</dbReference>
<evidence type="ECO:0000259" key="6">
    <source>
        <dbReference type="PROSITE" id="PS50842"/>
    </source>
</evidence>
<keyword evidence="5" id="KW-0732">Signal</keyword>
<evidence type="ECO:0000256" key="2">
    <source>
        <dbReference type="ARBA" id="ARBA00022512"/>
    </source>
</evidence>
<dbReference type="PANTHER" id="PTHR31867">
    <property type="entry name" value="EXPANSIN-A15"/>
    <property type="match status" value="1"/>
</dbReference>
<comment type="similarity">
    <text evidence="1 5">Belongs to the expansin family. Expansin A subfamily.</text>
</comment>
<evidence type="ECO:0000313" key="8">
    <source>
        <dbReference type="Proteomes" id="UP000436088"/>
    </source>
</evidence>
<dbReference type="InterPro" id="IPR007117">
    <property type="entry name" value="Expansin_CBD"/>
</dbReference>
<evidence type="ECO:0000256" key="3">
    <source>
        <dbReference type="ARBA" id="ARBA00023136"/>
    </source>
</evidence>
<keyword evidence="2 5" id="KW-0134">Cell wall</keyword>
<evidence type="ECO:0000256" key="5">
    <source>
        <dbReference type="RuleBase" id="RU365023"/>
    </source>
</evidence>
<keyword evidence="4 5" id="KW-0961">Cell wall biogenesis/degradation</keyword>
<dbReference type="PROSITE" id="PS50842">
    <property type="entry name" value="EXPANSIN_EG45"/>
    <property type="match status" value="1"/>
</dbReference>
<keyword evidence="3" id="KW-0472">Membrane</keyword>
<dbReference type="Proteomes" id="UP000436088">
    <property type="component" value="Unassembled WGS sequence"/>
</dbReference>
<reference evidence="7" key="1">
    <citation type="submission" date="2019-09" db="EMBL/GenBank/DDBJ databases">
        <title>Draft genome information of white flower Hibiscus syriacus.</title>
        <authorList>
            <person name="Kim Y.-M."/>
        </authorList>
    </citation>
    <scope>NUCLEOTIDE SEQUENCE [LARGE SCALE GENOMIC DNA]</scope>
    <source>
        <strain evidence="7">YM2019G1</strain>
    </source>
</reference>
<dbReference type="GO" id="GO:0016020">
    <property type="term" value="C:membrane"/>
    <property type="evidence" value="ECO:0007669"/>
    <property type="project" value="UniProtKB-SubCell"/>
</dbReference>
<dbReference type="InterPro" id="IPR007118">
    <property type="entry name" value="Expan_Lol_pI"/>
</dbReference>
<protein>
    <recommendedName>
        <fullName evidence="5">Expansin</fullName>
    </recommendedName>
</protein>
<keyword evidence="8" id="KW-1185">Reference proteome</keyword>
<feature type="domain" description="Expansin-like EG45" evidence="6">
    <location>
        <begin position="67"/>
        <end position="151"/>
    </location>
</feature>
<dbReference type="GO" id="GO:0005576">
    <property type="term" value="C:extracellular region"/>
    <property type="evidence" value="ECO:0007669"/>
    <property type="project" value="InterPro"/>
</dbReference>
<dbReference type="SUPFAM" id="SSF50685">
    <property type="entry name" value="Barwin-like endoglucanases"/>
    <property type="match status" value="1"/>
</dbReference>
<evidence type="ECO:0000256" key="4">
    <source>
        <dbReference type="ARBA" id="ARBA00023316"/>
    </source>
</evidence>
<dbReference type="AlphaFoldDB" id="A0A6A2YZR9"/>
<dbReference type="InterPro" id="IPR036908">
    <property type="entry name" value="RlpA-like_sf"/>
</dbReference>
<dbReference type="PRINTS" id="PR01225">
    <property type="entry name" value="EXPANSNFAMLY"/>
</dbReference>
<dbReference type="Gene3D" id="2.40.40.10">
    <property type="entry name" value="RlpA-like domain"/>
    <property type="match status" value="1"/>
</dbReference>